<name>A0AAV4JEY9_9GAST</name>
<evidence type="ECO:0000313" key="2">
    <source>
        <dbReference type="EMBL" id="GFS20830.1"/>
    </source>
</evidence>
<evidence type="ECO:0000313" key="3">
    <source>
        <dbReference type="Proteomes" id="UP000762676"/>
    </source>
</evidence>
<feature type="transmembrane region" description="Helical" evidence="1">
    <location>
        <begin position="51"/>
        <end position="72"/>
    </location>
</feature>
<sequence>MCLFGHSGLWVESGIALGEFKLAPSQTYIQIVVVVVVVVVVAAVGQMVVVVAVMTAAAAGGLVIVVTATASLQLTFSKLFSMYNAHN</sequence>
<keyword evidence="1" id="KW-1133">Transmembrane helix</keyword>
<gene>
    <name evidence="2" type="ORF">ElyMa_001580500</name>
</gene>
<keyword evidence="3" id="KW-1185">Reference proteome</keyword>
<dbReference type="Proteomes" id="UP000762676">
    <property type="component" value="Unassembled WGS sequence"/>
</dbReference>
<evidence type="ECO:0008006" key="4">
    <source>
        <dbReference type="Google" id="ProtNLM"/>
    </source>
</evidence>
<accession>A0AAV4JEY9</accession>
<evidence type="ECO:0000256" key="1">
    <source>
        <dbReference type="SAM" id="Phobius"/>
    </source>
</evidence>
<protein>
    <recommendedName>
        <fullName evidence="4">ABC transmembrane type-1 domain-containing protein</fullName>
    </recommendedName>
</protein>
<organism evidence="2 3">
    <name type="scientific">Elysia marginata</name>
    <dbReference type="NCBI Taxonomy" id="1093978"/>
    <lineage>
        <taxon>Eukaryota</taxon>
        <taxon>Metazoa</taxon>
        <taxon>Spiralia</taxon>
        <taxon>Lophotrochozoa</taxon>
        <taxon>Mollusca</taxon>
        <taxon>Gastropoda</taxon>
        <taxon>Heterobranchia</taxon>
        <taxon>Euthyneura</taxon>
        <taxon>Panpulmonata</taxon>
        <taxon>Sacoglossa</taxon>
        <taxon>Placobranchoidea</taxon>
        <taxon>Plakobranchidae</taxon>
        <taxon>Elysia</taxon>
    </lineage>
</organism>
<proteinExistence type="predicted"/>
<dbReference type="EMBL" id="BMAT01003131">
    <property type="protein sequence ID" value="GFS20830.1"/>
    <property type="molecule type" value="Genomic_DNA"/>
</dbReference>
<comment type="caution">
    <text evidence="2">The sequence shown here is derived from an EMBL/GenBank/DDBJ whole genome shotgun (WGS) entry which is preliminary data.</text>
</comment>
<feature type="transmembrane region" description="Helical" evidence="1">
    <location>
        <begin position="27"/>
        <end position="45"/>
    </location>
</feature>
<keyword evidence="1" id="KW-0812">Transmembrane</keyword>
<reference evidence="2 3" key="1">
    <citation type="journal article" date="2021" name="Elife">
        <title>Chloroplast acquisition without the gene transfer in kleptoplastic sea slugs, Plakobranchus ocellatus.</title>
        <authorList>
            <person name="Maeda T."/>
            <person name="Takahashi S."/>
            <person name="Yoshida T."/>
            <person name="Shimamura S."/>
            <person name="Takaki Y."/>
            <person name="Nagai Y."/>
            <person name="Toyoda A."/>
            <person name="Suzuki Y."/>
            <person name="Arimoto A."/>
            <person name="Ishii H."/>
            <person name="Satoh N."/>
            <person name="Nishiyama T."/>
            <person name="Hasebe M."/>
            <person name="Maruyama T."/>
            <person name="Minagawa J."/>
            <person name="Obokata J."/>
            <person name="Shigenobu S."/>
        </authorList>
    </citation>
    <scope>NUCLEOTIDE SEQUENCE [LARGE SCALE GENOMIC DNA]</scope>
</reference>
<dbReference type="AlphaFoldDB" id="A0AAV4JEY9"/>
<keyword evidence="1" id="KW-0472">Membrane</keyword>